<accession>A0A1J1HVE0</accession>
<evidence type="ECO:0000313" key="1">
    <source>
        <dbReference type="EMBL" id="CRK92039.1"/>
    </source>
</evidence>
<dbReference type="Proteomes" id="UP000183832">
    <property type="component" value="Unassembled WGS sequence"/>
</dbReference>
<keyword evidence="2" id="KW-1185">Reference proteome</keyword>
<protein>
    <submittedName>
        <fullName evidence="1">CLUMA_CG005619, isoform A</fullName>
    </submittedName>
</protein>
<sequence length="62" mass="7010">MGNKSDIKSCYATGVRIKFTFITEYCNPIISVFAHSLISFNLTDMPFIYKCVECLEDLCGDC</sequence>
<name>A0A1J1HVE0_9DIPT</name>
<dbReference type="AlphaFoldDB" id="A0A1J1HVE0"/>
<dbReference type="EMBL" id="CVRI01000022">
    <property type="protein sequence ID" value="CRK92039.1"/>
    <property type="molecule type" value="Genomic_DNA"/>
</dbReference>
<proteinExistence type="predicted"/>
<evidence type="ECO:0000313" key="2">
    <source>
        <dbReference type="Proteomes" id="UP000183832"/>
    </source>
</evidence>
<reference evidence="1 2" key="1">
    <citation type="submission" date="2015-04" db="EMBL/GenBank/DDBJ databases">
        <authorList>
            <person name="Syromyatnikov M.Y."/>
            <person name="Popov V.N."/>
        </authorList>
    </citation>
    <scope>NUCLEOTIDE SEQUENCE [LARGE SCALE GENOMIC DNA]</scope>
</reference>
<gene>
    <name evidence="1" type="ORF">CLUMA_CG005619</name>
</gene>
<organism evidence="1 2">
    <name type="scientific">Clunio marinus</name>
    <dbReference type="NCBI Taxonomy" id="568069"/>
    <lineage>
        <taxon>Eukaryota</taxon>
        <taxon>Metazoa</taxon>
        <taxon>Ecdysozoa</taxon>
        <taxon>Arthropoda</taxon>
        <taxon>Hexapoda</taxon>
        <taxon>Insecta</taxon>
        <taxon>Pterygota</taxon>
        <taxon>Neoptera</taxon>
        <taxon>Endopterygota</taxon>
        <taxon>Diptera</taxon>
        <taxon>Nematocera</taxon>
        <taxon>Chironomoidea</taxon>
        <taxon>Chironomidae</taxon>
        <taxon>Clunio</taxon>
    </lineage>
</organism>